<accession>A0AAD4Y7V1</accession>
<comment type="subcellular location">
    <subcellularLocation>
        <location evidence="1">Cytoplasm</location>
        <location evidence="1">Cytoskeleton</location>
    </subcellularLocation>
</comment>
<feature type="compositionally biased region" description="Polar residues" evidence="7">
    <location>
        <begin position="48"/>
        <end position="60"/>
    </location>
</feature>
<comment type="caution">
    <text evidence="9">The sequence shown here is derived from an EMBL/GenBank/DDBJ whole genome shotgun (WGS) entry which is preliminary data.</text>
</comment>
<organism evidence="9 10">
    <name type="scientific">Ovis ammon polii</name>
    <dbReference type="NCBI Taxonomy" id="230172"/>
    <lineage>
        <taxon>Eukaryota</taxon>
        <taxon>Metazoa</taxon>
        <taxon>Chordata</taxon>
        <taxon>Craniata</taxon>
        <taxon>Vertebrata</taxon>
        <taxon>Euteleostomi</taxon>
        <taxon>Mammalia</taxon>
        <taxon>Eutheria</taxon>
        <taxon>Laurasiatheria</taxon>
        <taxon>Artiodactyla</taxon>
        <taxon>Ruminantia</taxon>
        <taxon>Pecora</taxon>
        <taxon>Bovidae</taxon>
        <taxon>Caprinae</taxon>
        <taxon>Ovis</taxon>
    </lineage>
</organism>
<proteinExistence type="predicted"/>
<feature type="compositionally biased region" description="Low complexity" evidence="7">
    <location>
        <begin position="685"/>
        <end position="698"/>
    </location>
</feature>
<evidence type="ECO:0000313" key="10">
    <source>
        <dbReference type="Proteomes" id="UP001214576"/>
    </source>
</evidence>
<evidence type="ECO:0000256" key="3">
    <source>
        <dbReference type="ARBA" id="ARBA00022553"/>
    </source>
</evidence>
<feature type="compositionally biased region" description="Polar residues" evidence="7">
    <location>
        <begin position="1367"/>
        <end position="1383"/>
    </location>
</feature>
<feature type="region of interest" description="Disordered" evidence="7">
    <location>
        <begin position="1052"/>
        <end position="1183"/>
    </location>
</feature>
<name>A0AAD4Y7V1_OVIAM</name>
<keyword evidence="5" id="KW-0206">Cytoskeleton</keyword>
<dbReference type="GO" id="GO:0005856">
    <property type="term" value="C:cytoskeleton"/>
    <property type="evidence" value="ECO:0007669"/>
    <property type="project" value="UniProtKB-SubCell"/>
</dbReference>
<dbReference type="InterPro" id="IPR022782">
    <property type="entry name" value="AIP3-like_C"/>
</dbReference>
<feature type="region of interest" description="Disordered" evidence="7">
    <location>
        <begin position="1195"/>
        <end position="1456"/>
    </location>
</feature>
<dbReference type="FunFam" id="1.20.58.1540:FF:000001">
    <property type="entry name" value="SRC kinase signaling inhibitor 1"/>
    <property type="match status" value="1"/>
</dbReference>
<dbReference type="Proteomes" id="UP001214576">
    <property type="component" value="Unassembled WGS sequence"/>
</dbReference>
<dbReference type="EMBL" id="JAKZEL010000013">
    <property type="protein sequence ID" value="KAI4538014.1"/>
    <property type="molecule type" value="Genomic_DNA"/>
</dbReference>
<protein>
    <recommendedName>
        <fullName evidence="8">Actin interacting protein 3-like C-terminal domain-containing protein</fullName>
    </recommendedName>
</protein>
<keyword evidence="10" id="KW-1185">Reference proteome</keyword>
<feature type="compositionally biased region" description="Pro residues" evidence="7">
    <location>
        <begin position="396"/>
        <end position="421"/>
    </location>
</feature>
<dbReference type="Pfam" id="PF03915">
    <property type="entry name" value="AIP3"/>
    <property type="match status" value="2"/>
</dbReference>
<feature type="compositionally biased region" description="Basic and acidic residues" evidence="7">
    <location>
        <begin position="1277"/>
        <end position="1289"/>
    </location>
</feature>
<dbReference type="GO" id="GO:0005737">
    <property type="term" value="C:cytoplasm"/>
    <property type="evidence" value="ECO:0007669"/>
    <property type="project" value="TreeGrafter"/>
</dbReference>
<evidence type="ECO:0000256" key="2">
    <source>
        <dbReference type="ARBA" id="ARBA00022490"/>
    </source>
</evidence>
<feature type="compositionally biased region" description="Basic and acidic residues" evidence="7">
    <location>
        <begin position="111"/>
        <end position="120"/>
    </location>
</feature>
<evidence type="ECO:0000259" key="8">
    <source>
        <dbReference type="Pfam" id="PF03915"/>
    </source>
</evidence>
<evidence type="ECO:0000256" key="6">
    <source>
        <dbReference type="SAM" id="Coils"/>
    </source>
</evidence>
<feature type="compositionally biased region" description="Polar residues" evidence="7">
    <location>
        <begin position="158"/>
        <end position="167"/>
    </location>
</feature>
<feature type="region of interest" description="Disordered" evidence="7">
    <location>
        <begin position="1"/>
        <end position="75"/>
    </location>
</feature>
<gene>
    <name evidence="9" type="ORF">MG293_011417</name>
</gene>
<feature type="compositionally biased region" description="Low complexity" evidence="7">
    <location>
        <begin position="1151"/>
        <end position="1167"/>
    </location>
</feature>
<evidence type="ECO:0000256" key="5">
    <source>
        <dbReference type="ARBA" id="ARBA00023212"/>
    </source>
</evidence>
<feature type="compositionally biased region" description="Basic and acidic residues" evidence="7">
    <location>
        <begin position="1221"/>
        <end position="1239"/>
    </location>
</feature>
<feature type="region of interest" description="Disordered" evidence="7">
    <location>
        <begin position="954"/>
        <end position="993"/>
    </location>
</feature>
<feature type="compositionally biased region" description="Basic and acidic residues" evidence="7">
    <location>
        <begin position="38"/>
        <end position="47"/>
    </location>
</feature>
<evidence type="ECO:0000313" key="9">
    <source>
        <dbReference type="EMBL" id="KAI4538014.1"/>
    </source>
</evidence>
<feature type="domain" description="Actin interacting protein 3-like C-terminal" evidence="8">
    <location>
        <begin position="666"/>
        <end position="800"/>
    </location>
</feature>
<keyword evidence="3" id="KW-0597">Phosphoprotein</keyword>
<dbReference type="PANTHER" id="PTHR22741">
    <property type="entry name" value="P140CAP/SNIP-RELATED"/>
    <property type="match status" value="1"/>
</dbReference>
<dbReference type="PANTHER" id="PTHR22741:SF11">
    <property type="entry name" value="SICKLE TAIL PROTEIN HOMOLOG"/>
    <property type="match status" value="1"/>
</dbReference>
<evidence type="ECO:0000256" key="1">
    <source>
        <dbReference type="ARBA" id="ARBA00004245"/>
    </source>
</evidence>
<feature type="compositionally biased region" description="Pro residues" evidence="7">
    <location>
        <begin position="1093"/>
        <end position="1102"/>
    </location>
</feature>
<feature type="coiled-coil region" evidence="6">
    <location>
        <begin position="704"/>
        <end position="741"/>
    </location>
</feature>
<evidence type="ECO:0000256" key="4">
    <source>
        <dbReference type="ARBA" id="ARBA00023054"/>
    </source>
</evidence>
<feature type="compositionally biased region" description="Polar residues" evidence="7">
    <location>
        <begin position="1417"/>
        <end position="1456"/>
    </location>
</feature>
<feature type="compositionally biased region" description="Low complexity" evidence="7">
    <location>
        <begin position="1317"/>
        <end position="1337"/>
    </location>
</feature>
<feature type="region of interest" description="Disordered" evidence="7">
    <location>
        <begin position="384"/>
        <end position="424"/>
    </location>
</feature>
<feature type="region of interest" description="Disordered" evidence="7">
    <location>
        <begin position="111"/>
        <end position="177"/>
    </location>
</feature>
<keyword evidence="2" id="KW-0963">Cytoplasm</keyword>
<reference evidence="9" key="1">
    <citation type="submission" date="2022-03" db="EMBL/GenBank/DDBJ databases">
        <title>Genomic analyses of argali, domestic sheep and their hybrids provide insights into chromosomal evolution, heterosis and genetic basis of agronomic traits.</title>
        <authorList>
            <person name="Li M."/>
        </authorList>
    </citation>
    <scope>NUCLEOTIDE SEQUENCE</scope>
    <source>
        <strain evidence="9">CAU-MHL-2022a</strain>
        <tissue evidence="9">Skin</tissue>
    </source>
</reference>
<feature type="region of interest" description="Disordered" evidence="7">
    <location>
        <begin position="580"/>
        <end position="605"/>
    </location>
</feature>
<dbReference type="InterPro" id="IPR051825">
    <property type="entry name" value="SRCIN1"/>
</dbReference>
<feature type="compositionally biased region" description="Polar residues" evidence="7">
    <location>
        <begin position="1252"/>
        <end position="1271"/>
    </location>
</feature>
<keyword evidence="4 6" id="KW-0175">Coiled coil</keyword>
<feature type="region of interest" description="Disordered" evidence="7">
    <location>
        <begin position="661"/>
        <end position="698"/>
    </location>
</feature>
<sequence length="1456" mass="158618">MEENESQKCEPCLPYSADSRQMPEQGKSNLQVTSLEDAECRRTKERLSNGNSRVSASKPSRNIPRRHTLGGPRSSKEILGMQTSEMDRKREAFLEHLKQKYPHHATAIMGHQERLRDQTRSPKLSHSPQPPNLGDPVEHLSEASADSLEAMSEGETPSPFSRGSRTRASLPVVRSTNQTKERSLGVLYLQYGDETKQLRMPNEITSADTIRALFVSAFPQQLTMKMLESPSVAIYIKDESRNVYYELNDVRNIQDRSLLKVYNKDPAHAFNHTPKTVNGEMRSVVDLLPQYWLSRDVPHYVPFMTCLSDRRKDVSAAVVETLETWHGWSDLVKITELRSDRPRTGLDPKHWSLRPALSPSLVPPCLGSHPTGPAKMQREIVYARGDGPGASRPGPTALPPHAIPNSPPSTPVPHSMPPSPSRIPYGGTRPMVVPGNATIPRDRLSSLPVSRSISPSPSAILERRDVKPDEDMSSKNLAMYRNEGFYADPYLYHEGRMSIASSHGGHPLDVPDHIIAYHRTAVRSASAYCSPSLQAEMHLEQALYRQKPRKYPESHLPTLGAKTPPASPHRVGDLRMVEMHGHHNTHGPPHTLQPDRASPSRQGFKKEPGTLVYIEKPRTTPGLSGIVDLGPPLVEKQVFAYSTATIPKDRETSEKMMKTAASKNQTDGAGTPQVSGGKTLGAVDSSGPPGQPAPASASAVHASLLDMRRSVAELRLQLRQMRQLQLQNQELLKAMMRKAEQEISSKVIETMKRLEDPVQRQRVLVEQERQKYLHEEERIVRKLGDLEDFVDDLKKDSTSASRVVTLKDVEDGAFLLRQVGEAVASLKGEFPTLQNKMRAILRIEVEAVRFLKEEPHRLDSLLQRVRGLTDTLTMLRRHVTDGLLKGSDAAQAAQYVAMEKATAAEVLKAQEEAPHSSGQPVPGDVKAEVVPLAVHHAQSSPVVIQPSQLSSALLNPAQHAPGGPGPHPTSAPAATQEAPSTLLSPQMPGDGSSVQSLFIEEIHSVSTRNRAVSIEKAERKWEEKRQNLDHYNGKEFEKLLEEAQANIMKSIPNLEMPPASGPQPKGDAPVDKLELSEDSPNSELDLDKLGGRSPPPPPPPPRRSYLPGSGLTTTRSGDVVYTGRKESATAKATSEDAGPSPQARAAKCPAEEPASAWAPSPAPITASAKEEEEEEEGDKIMAELQAFQKCSFMDVNSNSHAEQSRADSHVKDTRPGATAPSKEKKNLEFFHEDVRKSDVEYENGPPVESRKGSTGTPQTSRMPVPMSSKNRPGSLDKPGKQSKLQDPRQYRQANGSAKKAGGDCKPTFPSLPASKIPALSPSSGKSGSLPSSSGDGPNFPNPPATKPSVPSNPLSPHTGRPAPSASLIPSVSNGSLKFQSPTHTGKGHHLSFSLQTQNGRAAPPSFSSSPPSPASPTSLNQGAKSIRSSHTPSLTSYKAQNGSSSKATPSTAKETS</sequence>
<feature type="domain" description="Actin interacting protein 3-like C-terminal" evidence="8">
    <location>
        <begin position="188"/>
        <end position="276"/>
    </location>
</feature>
<evidence type="ECO:0000256" key="7">
    <source>
        <dbReference type="SAM" id="MobiDB-lite"/>
    </source>
</evidence>
<dbReference type="Gene3D" id="1.20.58.1540">
    <property type="entry name" value="Actin interacting protein 3, C-terminal domain"/>
    <property type="match status" value="1"/>
</dbReference>
<feature type="compositionally biased region" description="Basic and acidic residues" evidence="7">
    <location>
        <begin position="1202"/>
        <end position="1214"/>
    </location>
</feature>
<feature type="compositionally biased region" description="Polar residues" evidence="7">
    <location>
        <begin position="661"/>
        <end position="676"/>
    </location>
</feature>